<proteinExistence type="predicted"/>
<sequence length="476" mass="57047">METSNFLINNYITNIDIQNSDDKIVLLKTNLFKIGILLKDCPEDNLILLYNRYDSKNKCPIELECRSVFLNRDTFEIVCYTCPTPIYNIDAMNYLVKNKVQENDKQIFKCYEGTLLSLFYYNDKWYLSSRKCLDAKDSIVLDKSKSRYDMFMEVIQQDNYNTFDDFTKILDKSFTYHFVLIHHQNANIVDYSIEFGKDYKKLCYIFSRSTANHQEINSEDIDSLFLSNNIFLPKKLMDETTFDKNNQLSELTEKPVEEGMIIKTNNMILKFQTTSYQFYKVCGSTNNLYRGFIKLYQTNKLKEYFNNYKESYKYKKIVNPLNTTESFDTIGIIDAMFKVCTTELYHLFNLLWNKDEKHINEELYDILPKEYKNILFQLRGLYFKNKLRFKNNSNEYLKLNNVYIFLKYLETKHIENFLRERKLLLNWTRIDSENKILKIFTQSLYKNVKVFYKLTAIYSNKLFPEIMPDDLPNKIV</sequence>
<organism evidence="1">
    <name type="scientific">viral metagenome</name>
    <dbReference type="NCBI Taxonomy" id="1070528"/>
    <lineage>
        <taxon>unclassified sequences</taxon>
        <taxon>metagenomes</taxon>
        <taxon>organismal metagenomes</taxon>
    </lineage>
</organism>
<accession>A0A6C0J9N7</accession>
<dbReference type="EMBL" id="MN740326">
    <property type="protein sequence ID" value="QHU00334.1"/>
    <property type="molecule type" value="Genomic_DNA"/>
</dbReference>
<dbReference type="AlphaFoldDB" id="A0A6C0J9N7"/>
<protein>
    <submittedName>
        <fullName evidence="1">Uncharacterized protein</fullName>
    </submittedName>
</protein>
<evidence type="ECO:0000313" key="1">
    <source>
        <dbReference type="EMBL" id="QHU00334.1"/>
    </source>
</evidence>
<reference evidence="1" key="1">
    <citation type="journal article" date="2020" name="Nature">
        <title>Giant virus diversity and host interactions through global metagenomics.</title>
        <authorList>
            <person name="Schulz F."/>
            <person name="Roux S."/>
            <person name="Paez-Espino D."/>
            <person name="Jungbluth S."/>
            <person name="Walsh D.A."/>
            <person name="Denef V.J."/>
            <person name="McMahon K.D."/>
            <person name="Konstantinidis K.T."/>
            <person name="Eloe-Fadrosh E.A."/>
            <person name="Kyrpides N.C."/>
            <person name="Woyke T."/>
        </authorList>
    </citation>
    <scope>NUCLEOTIDE SEQUENCE</scope>
    <source>
        <strain evidence="1">GVMAG-M-3300025860-12</strain>
    </source>
</reference>
<name>A0A6C0J9N7_9ZZZZ</name>